<evidence type="ECO:0008006" key="4">
    <source>
        <dbReference type="Google" id="ProtNLM"/>
    </source>
</evidence>
<proteinExistence type="predicted"/>
<dbReference type="AlphaFoldDB" id="A0A1M5ML57"/>
<evidence type="ECO:0000313" key="2">
    <source>
        <dbReference type="EMBL" id="SHG78001.1"/>
    </source>
</evidence>
<accession>A0A1M5ML57</accession>
<sequence length="131" mass="14980">MKKILFFLIIIISLFSCNSKTSNQLTIEKDNTADKQIVVNLKKIAGKNKTEVDKVLGKSEKVETFSASSTPCKNTPCEKVYYQKDKYEIVFINGKADWITINDLSQYDLKEENIEILGLPLTDPDFKIHKM</sequence>
<dbReference type="Proteomes" id="UP000184112">
    <property type="component" value="Unassembled WGS sequence"/>
</dbReference>
<feature type="chain" id="PRO_5012544929" description="Lipoprotein" evidence="1">
    <location>
        <begin position="19"/>
        <end position="131"/>
    </location>
</feature>
<feature type="signal peptide" evidence="1">
    <location>
        <begin position="1"/>
        <end position="18"/>
    </location>
</feature>
<evidence type="ECO:0000313" key="3">
    <source>
        <dbReference type="Proteomes" id="UP000184112"/>
    </source>
</evidence>
<dbReference type="EMBL" id="FQWH01000004">
    <property type="protein sequence ID" value="SHG78001.1"/>
    <property type="molecule type" value="Genomic_DNA"/>
</dbReference>
<evidence type="ECO:0000256" key="1">
    <source>
        <dbReference type="SAM" id="SignalP"/>
    </source>
</evidence>
<name>A0A1M5ML57_FLAJO</name>
<keyword evidence="1" id="KW-0732">Signal</keyword>
<dbReference type="PROSITE" id="PS51257">
    <property type="entry name" value="PROKAR_LIPOPROTEIN"/>
    <property type="match status" value="1"/>
</dbReference>
<reference evidence="2 3" key="1">
    <citation type="submission" date="2016-11" db="EMBL/GenBank/DDBJ databases">
        <authorList>
            <person name="Jaros S."/>
            <person name="Januszkiewicz K."/>
            <person name="Wedrychowicz H."/>
        </authorList>
    </citation>
    <scope>NUCLEOTIDE SEQUENCE [LARGE SCALE GENOMIC DNA]</scope>
    <source>
        <strain evidence="2 3">DSM 6792</strain>
    </source>
</reference>
<protein>
    <recommendedName>
        <fullName evidence="4">Lipoprotein</fullName>
    </recommendedName>
</protein>
<organism evidence="2 3">
    <name type="scientific">Flavobacterium johnsoniae</name>
    <name type="common">Cytophaga johnsonae</name>
    <dbReference type="NCBI Taxonomy" id="986"/>
    <lineage>
        <taxon>Bacteria</taxon>
        <taxon>Pseudomonadati</taxon>
        <taxon>Bacteroidota</taxon>
        <taxon>Flavobacteriia</taxon>
        <taxon>Flavobacteriales</taxon>
        <taxon>Flavobacteriaceae</taxon>
        <taxon>Flavobacterium</taxon>
    </lineage>
</organism>
<dbReference type="RefSeq" id="WP_073409278.1">
    <property type="nucleotide sequence ID" value="NZ_FQWH01000004.1"/>
</dbReference>
<gene>
    <name evidence="2" type="ORF">SAMN05444388_104213</name>
</gene>